<proteinExistence type="predicted"/>
<feature type="transmembrane region" description="Helical" evidence="1">
    <location>
        <begin position="33"/>
        <end position="51"/>
    </location>
</feature>
<reference evidence="2 3" key="1">
    <citation type="submission" date="2018-08" db="EMBL/GenBank/DDBJ databases">
        <title>The complete genome sequence of Streptomyces seoulensis, a pioneer strain for nickel superoxide dismutase discovery.</title>
        <authorList>
            <person name="Shin J."/>
            <person name="Lee J.-S."/>
            <person name="Lee E.-J."/>
            <person name="Youn H.-D."/>
        </authorList>
    </citation>
    <scope>NUCLEOTIDE SEQUENCE [LARGE SCALE GENOMIC DNA]</scope>
    <source>
        <strain evidence="2 3">KCTC 9819</strain>
    </source>
</reference>
<dbReference type="KEGG" id="sseo:D0Z67_12865"/>
<evidence type="ECO:0000256" key="1">
    <source>
        <dbReference type="SAM" id="Phobius"/>
    </source>
</evidence>
<feature type="transmembrane region" description="Helical" evidence="1">
    <location>
        <begin position="57"/>
        <end position="76"/>
    </location>
</feature>
<dbReference type="AlphaFoldDB" id="A0A4P6TWF4"/>
<gene>
    <name evidence="2" type="ORF">D0Z67_12865</name>
</gene>
<keyword evidence="1" id="KW-1133">Transmembrane helix</keyword>
<name>A0A4P6TWF4_STRSO</name>
<dbReference type="RefSeq" id="WP_031184055.1">
    <property type="nucleotide sequence ID" value="NZ_CP032229.1"/>
</dbReference>
<dbReference type="STRING" id="73044.GCA_000725795_01619"/>
<keyword evidence="1" id="KW-0812">Transmembrane</keyword>
<evidence type="ECO:0000313" key="3">
    <source>
        <dbReference type="Proteomes" id="UP000292547"/>
    </source>
</evidence>
<sequence length="93" mass="9632">MAIGPLIALIVPPWLVVSGVFCFFIGRNSGSARMGWLFFLLLGPLSIGAVLALSGAIVAAIVAGVVAGLVLILMILDRHGDDPSQPDADFLTD</sequence>
<keyword evidence="1" id="KW-0472">Membrane</keyword>
<feature type="transmembrane region" description="Helical" evidence="1">
    <location>
        <begin position="6"/>
        <end position="26"/>
    </location>
</feature>
<keyword evidence="3" id="KW-1185">Reference proteome</keyword>
<evidence type="ECO:0000313" key="2">
    <source>
        <dbReference type="EMBL" id="QBJ91102.1"/>
    </source>
</evidence>
<protein>
    <submittedName>
        <fullName evidence="2">Uncharacterized protein</fullName>
    </submittedName>
</protein>
<dbReference type="Proteomes" id="UP000292547">
    <property type="component" value="Chromosome"/>
</dbReference>
<accession>A0A4P6TWF4</accession>
<dbReference type="EMBL" id="CP032229">
    <property type="protein sequence ID" value="QBJ91102.1"/>
    <property type="molecule type" value="Genomic_DNA"/>
</dbReference>
<organism evidence="2 3">
    <name type="scientific">Streptomyces seoulensis</name>
    <dbReference type="NCBI Taxonomy" id="73044"/>
    <lineage>
        <taxon>Bacteria</taxon>
        <taxon>Bacillati</taxon>
        <taxon>Actinomycetota</taxon>
        <taxon>Actinomycetes</taxon>
        <taxon>Kitasatosporales</taxon>
        <taxon>Streptomycetaceae</taxon>
        <taxon>Streptomyces</taxon>
    </lineage>
</organism>
<dbReference type="GeneID" id="300099816"/>